<dbReference type="AlphaFoldDB" id="A0ABD5VIP2"/>
<name>A0ABD5VIP2_9EURY</name>
<proteinExistence type="predicted"/>
<evidence type="ECO:0000256" key="1">
    <source>
        <dbReference type="SAM" id="Phobius"/>
    </source>
</evidence>
<accession>A0ABD5VIP2</accession>
<organism evidence="2 3">
    <name type="scientific">Halorubellus litoreus</name>
    <dbReference type="NCBI Taxonomy" id="755308"/>
    <lineage>
        <taxon>Archaea</taxon>
        <taxon>Methanobacteriati</taxon>
        <taxon>Methanobacteriota</taxon>
        <taxon>Stenosarchaea group</taxon>
        <taxon>Halobacteria</taxon>
        <taxon>Halobacteriales</taxon>
        <taxon>Halorubellaceae</taxon>
        <taxon>Halorubellus</taxon>
    </lineage>
</organism>
<dbReference type="RefSeq" id="WP_336351295.1">
    <property type="nucleotide sequence ID" value="NZ_JAZAQL010000003.1"/>
</dbReference>
<protein>
    <recommendedName>
        <fullName evidence="4">Tat (Twin-arginine translocation) pathway signal sequence</fullName>
    </recommendedName>
</protein>
<keyword evidence="3" id="KW-1185">Reference proteome</keyword>
<evidence type="ECO:0000313" key="2">
    <source>
        <dbReference type="EMBL" id="MFC6954343.1"/>
    </source>
</evidence>
<reference evidence="2 3" key="1">
    <citation type="journal article" date="2019" name="Int. J. Syst. Evol. Microbiol.">
        <title>The Global Catalogue of Microorganisms (GCM) 10K type strain sequencing project: providing services to taxonomists for standard genome sequencing and annotation.</title>
        <authorList>
            <consortium name="The Broad Institute Genomics Platform"/>
            <consortium name="The Broad Institute Genome Sequencing Center for Infectious Disease"/>
            <person name="Wu L."/>
            <person name="Ma J."/>
        </authorList>
    </citation>
    <scope>NUCLEOTIDE SEQUENCE [LARGE SCALE GENOMIC DNA]</scope>
    <source>
        <strain evidence="2 3">GX26</strain>
    </source>
</reference>
<dbReference type="Proteomes" id="UP001596395">
    <property type="component" value="Unassembled WGS sequence"/>
</dbReference>
<gene>
    <name evidence="2" type="ORF">ACFQGB_15880</name>
</gene>
<keyword evidence="1" id="KW-0472">Membrane</keyword>
<keyword evidence="1" id="KW-1133">Transmembrane helix</keyword>
<feature type="transmembrane region" description="Helical" evidence="1">
    <location>
        <begin position="16"/>
        <end position="35"/>
    </location>
</feature>
<evidence type="ECO:0008006" key="4">
    <source>
        <dbReference type="Google" id="ProtNLM"/>
    </source>
</evidence>
<dbReference type="PROSITE" id="PS51318">
    <property type="entry name" value="TAT"/>
    <property type="match status" value="1"/>
</dbReference>
<keyword evidence="1" id="KW-0812">Transmembrane</keyword>
<dbReference type="EMBL" id="JBHSXN010000003">
    <property type="protein sequence ID" value="MFC6954343.1"/>
    <property type="molecule type" value="Genomic_DNA"/>
</dbReference>
<dbReference type="InterPro" id="IPR006311">
    <property type="entry name" value="TAT_signal"/>
</dbReference>
<evidence type="ECO:0000313" key="3">
    <source>
        <dbReference type="Proteomes" id="UP001596395"/>
    </source>
</evidence>
<comment type="caution">
    <text evidence="2">The sequence shown here is derived from an EMBL/GenBank/DDBJ whole genome shotgun (WGS) entry which is preliminary data.</text>
</comment>
<sequence length="297" mass="30661">MPRRHPRRNGGTGRRNLLAAVATGVAGIGIGLNVLKPEAYTSAVLGRGANAAVTDDPNAVLGMEGLTDTSVTPTFTNRSSATMDVTLDAVETGIEWDLGDDGTYVTDPVTFTLGSGSSTELAVKGADEVTADITAVRSANGTTTGRIELQRVIDVPQSNVVQEIAGSAKAAGNSGKYEFELENTGNVDVSLVGVGVNETTNPNATQVDGGGILIAPGGSVVSNEIPVDSSDPSSDTRVDFDQSVPLNAGQTKSFEFDRFRDSSGKNAEMKGADLRVTFYFTDGSSGVVELCLAGCSF</sequence>